<evidence type="ECO:0000313" key="2">
    <source>
        <dbReference type="Proteomes" id="UP001597318"/>
    </source>
</evidence>
<dbReference type="EMBL" id="JBHUIK010000001">
    <property type="protein sequence ID" value="MFD2212685.1"/>
    <property type="molecule type" value="Genomic_DNA"/>
</dbReference>
<keyword evidence="2" id="KW-1185">Reference proteome</keyword>
<protein>
    <submittedName>
        <fullName evidence="1">Uncharacterized protein</fullName>
    </submittedName>
</protein>
<gene>
    <name evidence="1" type="ORF">ACFSKK_03055</name>
</gene>
<dbReference type="RefSeq" id="WP_247341942.1">
    <property type="nucleotide sequence ID" value="NZ_CP095550.1"/>
</dbReference>
<proteinExistence type="predicted"/>
<comment type="caution">
    <text evidence="1">The sequence shown here is derived from an EMBL/GenBank/DDBJ whole genome shotgun (WGS) entry which is preliminary data.</text>
</comment>
<name>A0ABW5BUS0_9BACI</name>
<organism evidence="1 2">
    <name type="scientific">Metabacillus endolithicus</name>
    <dbReference type="NCBI Taxonomy" id="1535204"/>
    <lineage>
        <taxon>Bacteria</taxon>
        <taxon>Bacillati</taxon>
        <taxon>Bacillota</taxon>
        <taxon>Bacilli</taxon>
        <taxon>Bacillales</taxon>
        <taxon>Bacillaceae</taxon>
        <taxon>Metabacillus</taxon>
    </lineage>
</organism>
<dbReference type="Proteomes" id="UP001597318">
    <property type="component" value="Unassembled WGS sequence"/>
</dbReference>
<accession>A0ABW5BUS0</accession>
<sequence>MAFGISRSELTRWKEEVEKGEISFLTHFWLDERFPTIHCVTKVGCSDINKLKNWGASFGLKTEWIHFYKEYPHFDIMGETQLRILKHYGLNDHIVRFKLS</sequence>
<evidence type="ECO:0000313" key="1">
    <source>
        <dbReference type="EMBL" id="MFD2212685.1"/>
    </source>
</evidence>
<reference evidence="2" key="1">
    <citation type="journal article" date="2019" name="Int. J. Syst. Evol. Microbiol.">
        <title>The Global Catalogue of Microorganisms (GCM) 10K type strain sequencing project: providing services to taxonomists for standard genome sequencing and annotation.</title>
        <authorList>
            <consortium name="The Broad Institute Genomics Platform"/>
            <consortium name="The Broad Institute Genome Sequencing Center for Infectious Disease"/>
            <person name="Wu L."/>
            <person name="Ma J."/>
        </authorList>
    </citation>
    <scope>NUCLEOTIDE SEQUENCE [LARGE SCALE GENOMIC DNA]</scope>
    <source>
        <strain evidence="2">CGMCC 1.15474</strain>
    </source>
</reference>